<name>A0A172T315_FERPE</name>
<organism evidence="1 2">
    <name type="scientific">Fervidobacterium pennivorans</name>
    <dbReference type="NCBI Taxonomy" id="93466"/>
    <lineage>
        <taxon>Bacteria</taxon>
        <taxon>Thermotogati</taxon>
        <taxon>Thermotogota</taxon>
        <taxon>Thermotogae</taxon>
        <taxon>Thermotogales</taxon>
        <taxon>Fervidobacteriaceae</taxon>
        <taxon>Fervidobacterium</taxon>
    </lineage>
</organism>
<dbReference type="Proteomes" id="UP000077096">
    <property type="component" value="Chromosome"/>
</dbReference>
<accession>A0A172T315</accession>
<evidence type="ECO:0000313" key="1">
    <source>
        <dbReference type="EMBL" id="ANE41399.1"/>
    </source>
</evidence>
<dbReference type="PATRIC" id="fig|93466.3.peg.1061"/>
<dbReference type="Gene3D" id="1.10.530.10">
    <property type="match status" value="1"/>
</dbReference>
<dbReference type="SUPFAM" id="SSF53955">
    <property type="entry name" value="Lysozyme-like"/>
    <property type="match status" value="1"/>
</dbReference>
<reference evidence="1 2" key="1">
    <citation type="submission" date="2014-08" db="EMBL/GenBank/DDBJ databases">
        <title>Fervidobacterium pennivorans DYC genome.</title>
        <authorList>
            <person name="Wushke S."/>
        </authorList>
    </citation>
    <scope>NUCLEOTIDE SEQUENCE [LARGE SCALE GENOMIC DNA]</scope>
    <source>
        <strain evidence="1 2">DYC</strain>
    </source>
</reference>
<proteinExistence type="predicted"/>
<evidence type="ECO:0008006" key="3">
    <source>
        <dbReference type="Google" id="ProtNLM"/>
    </source>
</evidence>
<dbReference type="InterPro" id="IPR023346">
    <property type="entry name" value="Lysozyme-like_dom_sf"/>
</dbReference>
<protein>
    <recommendedName>
        <fullName evidence="3">Transglycosylase SLT domain-containing protein</fullName>
    </recommendedName>
</protein>
<sequence length="195" mass="22876">MKRHITISKILMIILLISISNVVIAGELFEFAYVFLTSHKVPENHAKLMAKTLEEESKIVPKSVDPLYILAFGLTETNFMNIFGDQGKAVGYFQIHENAVFYVANFYEDVRQFKQQHRNHAELINYPDWQVKIAYRYIYLTLRYVFDWDLARAISAYNGRSDKYNIYTVKFFNYYAKIISEYVAFLDSKSLSTSK</sequence>
<dbReference type="EMBL" id="CP011393">
    <property type="protein sequence ID" value="ANE41399.1"/>
    <property type="molecule type" value="Genomic_DNA"/>
</dbReference>
<gene>
    <name evidence="1" type="ORF">JM64_04985</name>
</gene>
<dbReference type="OrthoDB" id="45218at2"/>
<dbReference type="KEGG" id="fng:JM64_04985"/>
<dbReference type="AlphaFoldDB" id="A0A172T315"/>
<evidence type="ECO:0000313" key="2">
    <source>
        <dbReference type="Proteomes" id="UP000077096"/>
    </source>
</evidence>